<evidence type="ECO:0000256" key="6">
    <source>
        <dbReference type="SAM" id="SignalP"/>
    </source>
</evidence>
<dbReference type="InterPro" id="IPR046756">
    <property type="entry name" value="VAS1/VOA1_TM"/>
</dbReference>
<keyword evidence="9" id="KW-1185">Reference proteome</keyword>
<evidence type="ECO:0000313" key="9">
    <source>
        <dbReference type="Proteomes" id="UP001443914"/>
    </source>
</evidence>
<feature type="signal peptide" evidence="6">
    <location>
        <begin position="1"/>
        <end position="20"/>
    </location>
</feature>
<dbReference type="Proteomes" id="UP001443914">
    <property type="component" value="Unassembled WGS sequence"/>
</dbReference>
<accession>A0AAW1MA17</accession>
<proteinExistence type="predicted"/>
<feature type="transmembrane region" description="Helical" evidence="5">
    <location>
        <begin position="282"/>
        <end position="303"/>
    </location>
</feature>
<dbReference type="GO" id="GO:0016020">
    <property type="term" value="C:membrane"/>
    <property type="evidence" value="ECO:0007669"/>
    <property type="project" value="UniProtKB-SubCell"/>
</dbReference>
<sequence length="315" mass="34529">MKKFGLVVLLIISQLCSVMSLESTGPAFMWSPHIDMELEENVNYQTLSSKDLGKAVMSDGSWSNIMCEGKSSHQPVDVAVVFVGRELQSSDISGKDASDASLLHLLKDSFTKSNFSMAYPYVSAKVEEGTLENCLLEEFEESCDRKMGVGSIAVTDSCSIEDNKQFSVLKDMHSVQEYVASTMEKGIKGRTNLLVVCHRGFSPLKNRDHPQPEGAVFSELISSLDNSGAKYAVLYVSDSYNPIQHPSSYQLGRLLAETPGNASLDFVFCDGVCQIKKSLLEALFVTIVLLIILISGLCCMMGIDSPTRFETPQES</sequence>
<evidence type="ECO:0000256" key="4">
    <source>
        <dbReference type="ARBA" id="ARBA00023136"/>
    </source>
</evidence>
<protein>
    <recommendedName>
        <fullName evidence="7">V-type proton ATPase subunit S1/VOA1 transmembrane domain-containing protein</fullName>
    </recommendedName>
</protein>
<evidence type="ECO:0000259" key="7">
    <source>
        <dbReference type="Pfam" id="PF20520"/>
    </source>
</evidence>
<name>A0AAW1MA17_SAPOF</name>
<keyword evidence="3 5" id="KW-1133">Transmembrane helix</keyword>
<evidence type="ECO:0000313" key="8">
    <source>
        <dbReference type="EMBL" id="KAK9742537.1"/>
    </source>
</evidence>
<dbReference type="PANTHER" id="PTHR35285:SF1">
    <property type="entry name" value="2-C-METHYL-D-ERYTHRITOL 4-PHOSPHATE CYTIDYLYLTRANSFERASE"/>
    <property type="match status" value="1"/>
</dbReference>
<organism evidence="8 9">
    <name type="scientific">Saponaria officinalis</name>
    <name type="common">Common soapwort</name>
    <name type="synonym">Lychnis saponaria</name>
    <dbReference type="NCBI Taxonomy" id="3572"/>
    <lineage>
        <taxon>Eukaryota</taxon>
        <taxon>Viridiplantae</taxon>
        <taxon>Streptophyta</taxon>
        <taxon>Embryophyta</taxon>
        <taxon>Tracheophyta</taxon>
        <taxon>Spermatophyta</taxon>
        <taxon>Magnoliopsida</taxon>
        <taxon>eudicotyledons</taxon>
        <taxon>Gunneridae</taxon>
        <taxon>Pentapetalae</taxon>
        <taxon>Caryophyllales</taxon>
        <taxon>Caryophyllaceae</taxon>
        <taxon>Caryophylleae</taxon>
        <taxon>Saponaria</taxon>
    </lineage>
</organism>
<keyword evidence="2 5" id="KW-0812">Transmembrane</keyword>
<feature type="domain" description="V-type proton ATPase subunit S1/VOA1 transmembrane" evidence="7">
    <location>
        <begin position="279"/>
        <end position="310"/>
    </location>
</feature>
<gene>
    <name evidence="8" type="ORF">RND81_03G179900</name>
</gene>
<dbReference type="PANTHER" id="PTHR35285">
    <property type="entry name" value="2-C-METHYL-D-ERYTHRITOL 4-PHOSPHATE CYTIDYLYLTRANSFERASE"/>
    <property type="match status" value="1"/>
</dbReference>
<evidence type="ECO:0000256" key="1">
    <source>
        <dbReference type="ARBA" id="ARBA00004167"/>
    </source>
</evidence>
<dbReference type="AlphaFoldDB" id="A0AAW1MA17"/>
<dbReference type="Pfam" id="PF20520">
    <property type="entry name" value="Ac45-VOA1_TM"/>
    <property type="match status" value="1"/>
</dbReference>
<feature type="chain" id="PRO_5043643194" description="V-type proton ATPase subunit S1/VOA1 transmembrane domain-containing protein" evidence="6">
    <location>
        <begin position="21"/>
        <end position="315"/>
    </location>
</feature>
<keyword evidence="4 5" id="KW-0472">Membrane</keyword>
<dbReference type="EMBL" id="JBDFQZ010000003">
    <property type="protein sequence ID" value="KAK9742537.1"/>
    <property type="molecule type" value="Genomic_DNA"/>
</dbReference>
<evidence type="ECO:0000256" key="5">
    <source>
        <dbReference type="SAM" id="Phobius"/>
    </source>
</evidence>
<comment type="subcellular location">
    <subcellularLocation>
        <location evidence="1">Membrane</location>
        <topology evidence="1">Single-pass membrane protein</topology>
    </subcellularLocation>
</comment>
<reference evidence="8" key="1">
    <citation type="submission" date="2024-03" db="EMBL/GenBank/DDBJ databases">
        <title>WGS assembly of Saponaria officinalis var. Norfolk2.</title>
        <authorList>
            <person name="Jenkins J."/>
            <person name="Shu S."/>
            <person name="Grimwood J."/>
            <person name="Barry K."/>
            <person name="Goodstein D."/>
            <person name="Schmutz J."/>
            <person name="Leebens-Mack J."/>
            <person name="Osbourn A."/>
        </authorList>
    </citation>
    <scope>NUCLEOTIDE SEQUENCE [LARGE SCALE GENOMIC DNA]</scope>
    <source>
        <strain evidence="8">JIC</strain>
    </source>
</reference>
<evidence type="ECO:0000256" key="2">
    <source>
        <dbReference type="ARBA" id="ARBA00022692"/>
    </source>
</evidence>
<comment type="caution">
    <text evidence="8">The sequence shown here is derived from an EMBL/GenBank/DDBJ whole genome shotgun (WGS) entry which is preliminary data.</text>
</comment>
<evidence type="ECO:0000256" key="3">
    <source>
        <dbReference type="ARBA" id="ARBA00022989"/>
    </source>
</evidence>
<keyword evidence="6" id="KW-0732">Signal</keyword>